<evidence type="ECO:0000313" key="3">
    <source>
        <dbReference type="Proteomes" id="UP000198925"/>
    </source>
</evidence>
<name>A0A1G6RVN4_9PROT</name>
<dbReference type="Proteomes" id="UP000198925">
    <property type="component" value="Unassembled WGS sequence"/>
</dbReference>
<dbReference type="GO" id="GO:0004519">
    <property type="term" value="F:endonuclease activity"/>
    <property type="evidence" value="ECO:0007669"/>
    <property type="project" value="UniProtKB-KW"/>
</dbReference>
<dbReference type="AlphaFoldDB" id="A0A1G6RVN4"/>
<dbReference type="Pfam" id="PF13930">
    <property type="entry name" value="Endonuclea_NS_2"/>
    <property type="match status" value="1"/>
</dbReference>
<dbReference type="InterPro" id="IPR044927">
    <property type="entry name" value="Endonuclea_NS_2"/>
</dbReference>
<gene>
    <name evidence="2" type="ORF">SAMN04487779_1004155</name>
</gene>
<reference evidence="2 3" key="1">
    <citation type="submission" date="2016-10" db="EMBL/GenBank/DDBJ databases">
        <authorList>
            <person name="de Groot N.N."/>
        </authorList>
    </citation>
    <scope>NUCLEOTIDE SEQUENCE [LARGE SCALE GENOMIC DNA]</scope>
    <source>
        <strain evidence="2 3">CPCC 100156</strain>
    </source>
</reference>
<organism evidence="2 3">
    <name type="scientific">Belnapia rosea</name>
    <dbReference type="NCBI Taxonomy" id="938405"/>
    <lineage>
        <taxon>Bacteria</taxon>
        <taxon>Pseudomonadati</taxon>
        <taxon>Pseudomonadota</taxon>
        <taxon>Alphaproteobacteria</taxon>
        <taxon>Acetobacterales</taxon>
        <taxon>Roseomonadaceae</taxon>
        <taxon>Belnapia</taxon>
    </lineage>
</organism>
<sequence>MEVYRKVAAGAAQPVGRDAVIAYLNEVLPPIWAEGYPATGGELLTVTQGGTQGENGVVSTMFDLQPKGSGTEDRVVAVWGLSKAEPAGTRDTGRMAGFLNGVWSATYPGRDRGHFFAHTMGGGTDINLFPQLASVNRGGEWRRMERHAAANPGTFCFIRPIYRGSGWTPAELEYGIYTLPPAEAFRFWGNVFPN</sequence>
<keyword evidence="2" id="KW-0378">Hydrolase</keyword>
<dbReference type="EMBL" id="FMZX01000004">
    <property type="protein sequence ID" value="SDD08628.1"/>
    <property type="molecule type" value="Genomic_DNA"/>
</dbReference>
<proteinExistence type="predicted"/>
<feature type="domain" description="Type VII secretion system protein EssD-like" evidence="1">
    <location>
        <begin position="105"/>
        <end position="172"/>
    </location>
</feature>
<keyword evidence="2" id="KW-0540">Nuclease</keyword>
<evidence type="ECO:0000313" key="2">
    <source>
        <dbReference type="EMBL" id="SDD08628.1"/>
    </source>
</evidence>
<accession>A0A1G6RVN4</accession>
<dbReference type="STRING" id="938405.SAMN02927895_04242"/>
<protein>
    <submittedName>
        <fullName evidence="2">DNA/RNA non-specific endonuclease</fullName>
    </submittedName>
</protein>
<keyword evidence="2" id="KW-0255">Endonuclease</keyword>
<evidence type="ECO:0000259" key="1">
    <source>
        <dbReference type="Pfam" id="PF13930"/>
    </source>
</evidence>
<dbReference type="RefSeq" id="WP_090663095.1">
    <property type="nucleotide sequence ID" value="NZ_FMZX01000004.1"/>
</dbReference>
<keyword evidence="3" id="KW-1185">Reference proteome</keyword>